<proteinExistence type="predicted"/>
<evidence type="ECO:0000256" key="1">
    <source>
        <dbReference type="ARBA" id="ARBA00022676"/>
    </source>
</evidence>
<comment type="caution">
    <text evidence="5">The sequence shown here is derived from an EMBL/GenBank/DDBJ whole genome shotgun (WGS) entry which is preliminary data.</text>
</comment>
<dbReference type="InterPro" id="IPR001296">
    <property type="entry name" value="Glyco_trans_1"/>
</dbReference>
<gene>
    <name evidence="5" type="ORF">DU87_06065</name>
</gene>
<keyword evidence="2" id="KW-0808">Transferase</keyword>
<sequence>MRILAVQDADWIKKGPHQQHHLLEGLSSRGHEICVIGYDQLWKNEKKSLVSKRKLVTGLHKIYEDARITYILPSFLKFPFLDYGSYLLTSRIEIKNYVEIYNPDAVIGFTSVLSNYWGMKFANKNNIPFVYYWTDVIHTLIPFKPFRIIAKVIEKDIIKKSSKVLAINEVLKDYLISFGAKTGNTQVISGGVNFDRFDVSKINPDDIRKKYNISNDDFVLFFMGWLYEFSGLVEVITELNKVRDLHPDLKLMIVGEGDQFKSLIEIVDRFGLQDRVILTGKRPYEEIPQLISVANICLLPAYNNEVMKDIVPIKLYEYLAMHKPVITTKLPGVMKEFGENNGVIYVNRPEDVIKTVINLNDDEIIRNSLMAEKFIQRYNWNIIISEFENLISQIQR</sequence>
<organism evidence="5 6">
    <name type="scientific">Methanosarcina mazei</name>
    <name type="common">Methanosarcina frisia</name>
    <dbReference type="NCBI Taxonomy" id="2209"/>
    <lineage>
        <taxon>Archaea</taxon>
        <taxon>Methanobacteriati</taxon>
        <taxon>Methanobacteriota</taxon>
        <taxon>Stenosarchaea group</taxon>
        <taxon>Methanomicrobia</taxon>
        <taxon>Methanosarcinales</taxon>
        <taxon>Methanosarcinaceae</taxon>
        <taxon>Methanosarcina</taxon>
    </lineage>
</organism>
<evidence type="ECO:0000256" key="2">
    <source>
        <dbReference type="ARBA" id="ARBA00022679"/>
    </source>
</evidence>
<dbReference type="Gene3D" id="3.40.50.2000">
    <property type="entry name" value="Glycogen Phosphorylase B"/>
    <property type="match status" value="2"/>
</dbReference>
<feature type="domain" description="Glycosyltransferase subfamily 4-like N-terminal" evidence="4">
    <location>
        <begin position="20"/>
        <end position="196"/>
    </location>
</feature>
<dbReference type="InterPro" id="IPR028098">
    <property type="entry name" value="Glyco_trans_4-like_N"/>
</dbReference>
<dbReference type="SUPFAM" id="SSF53756">
    <property type="entry name" value="UDP-Glycosyltransferase/glycogen phosphorylase"/>
    <property type="match status" value="1"/>
</dbReference>
<evidence type="ECO:0000259" key="3">
    <source>
        <dbReference type="Pfam" id="PF00534"/>
    </source>
</evidence>
<evidence type="ECO:0000259" key="4">
    <source>
        <dbReference type="Pfam" id="PF13439"/>
    </source>
</evidence>
<evidence type="ECO:0008006" key="7">
    <source>
        <dbReference type="Google" id="ProtNLM"/>
    </source>
</evidence>
<feature type="domain" description="Glycosyl transferase family 1" evidence="3">
    <location>
        <begin position="205"/>
        <end position="368"/>
    </location>
</feature>
<evidence type="ECO:0000313" key="6">
    <source>
        <dbReference type="Proteomes" id="UP000033933"/>
    </source>
</evidence>
<dbReference type="PANTHER" id="PTHR12526">
    <property type="entry name" value="GLYCOSYLTRANSFERASE"/>
    <property type="match status" value="1"/>
</dbReference>
<name>A0A0F8S4J0_METMZ</name>
<dbReference type="CDD" id="cd03801">
    <property type="entry name" value="GT4_PimA-like"/>
    <property type="match status" value="1"/>
</dbReference>
<dbReference type="Pfam" id="PF00534">
    <property type="entry name" value="Glycos_transf_1"/>
    <property type="match status" value="1"/>
</dbReference>
<dbReference type="GO" id="GO:0016757">
    <property type="term" value="F:glycosyltransferase activity"/>
    <property type="evidence" value="ECO:0007669"/>
    <property type="project" value="UniProtKB-KW"/>
</dbReference>
<protein>
    <recommendedName>
        <fullName evidence="7">Glycosyltransferase family 4 protein</fullName>
    </recommendedName>
</protein>
<dbReference type="AlphaFoldDB" id="A0A0F8S4J0"/>
<accession>A0A0F8S4J0</accession>
<dbReference type="Proteomes" id="UP000033933">
    <property type="component" value="Unassembled WGS sequence"/>
</dbReference>
<keyword evidence="1" id="KW-0328">Glycosyltransferase</keyword>
<dbReference type="Pfam" id="PF13439">
    <property type="entry name" value="Glyco_transf_4"/>
    <property type="match status" value="1"/>
</dbReference>
<dbReference type="PANTHER" id="PTHR12526:SF629">
    <property type="entry name" value="TEICHURONIC ACID BIOSYNTHESIS GLYCOSYLTRANSFERASE TUAH-RELATED"/>
    <property type="match status" value="1"/>
</dbReference>
<evidence type="ECO:0000313" key="5">
    <source>
        <dbReference type="EMBL" id="KKH68189.1"/>
    </source>
</evidence>
<dbReference type="EMBL" id="JJQQ01000061">
    <property type="protein sequence ID" value="KKH68189.1"/>
    <property type="molecule type" value="Genomic_DNA"/>
</dbReference>
<reference evidence="5 6" key="1">
    <citation type="journal article" date="2015" name="ISME J.">
        <title>Genomic and phenotypic differentiation among Methanosarcina mazei populations from Columbia River sediment.</title>
        <authorList>
            <person name="Youngblut N.D."/>
            <person name="Wirth J.S."/>
            <person name="Henriksen J.R."/>
            <person name="Smith M."/>
            <person name="Simon H."/>
            <person name="Metcalf W.W."/>
            <person name="Whitaker R.J."/>
        </authorList>
    </citation>
    <scope>NUCLEOTIDE SEQUENCE [LARGE SCALE GENOMIC DNA]</scope>
    <source>
        <strain evidence="5 6">1.H.M.0.1</strain>
    </source>
</reference>
<dbReference type="PATRIC" id="fig|2209.87.peg.1307"/>